<accession>A0A9P7ZB66</accession>
<name>A0A9P7ZB66_9HELO</name>
<dbReference type="AlphaFoldDB" id="A0A9P7ZB66"/>
<dbReference type="PANTHER" id="PTHR22977">
    <property type="entry name" value="COX ASSEMBLY MITOCHONDRIAL PROTEIN"/>
    <property type="match status" value="1"/>
</dbReference>
<organism evidence="6 7">
    <name type="scientific">Calycina marina</name>
    <dbReference type="NCBI Taxonomy" id="1763456"/>
    <lineage>
        <taxon>Eukaryota</taxon>
        <taxon>Fungi</taxon>
        <taxon>Dikarya</taxon>
        <taxon>Ascomycota</taxon>
        <taxon>Pezizomycotina</taxon>
        <taxon>Leotiomycetes</taxon>
        <taxon>Helotiales</taxon>
        <taxon>Pezizellaceae</taxon>
        <taxon>Calycina</taxon>
    </lineage>
</organism>
<evidence type="ECO:0000256" key="2">
    <source>
        <dbReference type="ARBA" id="ARBA00023128"/>
    </source>
</evidence>
<evidence type="ECO:0000313" key="6">
    <source>
        <dbReference type="EMBL" id="KAG9248869.1"/>
    </source>
</evidence>
<dbReference type="GO" id="GO:0005743">
    <property type="term" value="C:mitochondrial inner membrane"/>
    <property type="evidence" value="ECO:0007669"/>
    <property type="project" value="UniProtKB-SubCell"/>
</dbReference>
<feature type="region of interest" description="Disordered" evidence="5">
    <location>
        <begin position="57"/>
        <end position="80"/>
    </location>
</feature>
<keyword evidence="4" id="KW-0143">Chaperone</keyword>
<evidence type="ECO:0000256" key="3">
    <source>
        <dbReference type="ARBA" id="ARBA00023157"/>
    </source>
</evidence>
<dbReference type="Proteomes" id="UP000887226">
    <property type="component" value="Unassembled WGS sequence"/>
</dbReference>
<keyword evidence="7" id="KW-1185">Reference proteome</keyword>
<evidence type="ECO:0000256" key="4">
    <source>
        <dbReference type="RuleBase" id="RU364104"/>
    </source>
</evidence>
<keyword evidence="3" id="KW-1015">Disulfide bond</keyword>
<sequence>MHPHLHTKDNRACEEVMTILDECHARGFMWKAVGMCNDAKTNVNKCLRAQRLERTKANREAAKLKNEQTKKHWEEIDSNS</sequence>
<dbReference type="Pfam" id="PF08583">
    <property type="entry name" value="Cmc1"/>
    <property type="match status" value="1"/>
</dbReference>
<evidence type="ECO:0000256" key="1">
    <source>
        <dbReference type="ARBA" id="ARBA00007347"/>
    </source>
</evidence>
<keyword evidence="4" id="KW-0472">Membrane</keyword>
<protein>
    <recommendedName>
        <fullName evidence="4">COX assembly mitochondrial protein</fullName>
    </recommendedName>
</protein>
<comment type="subcellular location">
    <subcellularLocation>
        <location evidence="4">Mitochondrion inner membrane</location>
    </subcellularLocation>
</comment>
<reference evidence="6" key="1">
    <citation type="journal article" date="2021" name="IMA Fungus">
        <title>Genomic characterization of three marine fungi, including Emericellopsis atlantica sp. nov. with signatures of a generalist lifestyle and marine biomass degradation.</title>
        <authorList>
            <person name="Hagestad O.C."/>
            <person name="Hou L."/>
            <person name="Andersen J.H."/>
            <person name="Hansen E.H."/>
            <person name="Altermark B."/>
            <person name="Li C."/>
            <person name="Kuhnert E."/>
            <person name="Cox R.J."/>
            <person name="Crous P.W."/>
            <person name="Spatafora J.W."/>
            <person name="Lail K."/>
            <person name="Amirebrahimi M."/>
            <person name="Lipzen A."/>
            <person name="Pangilinan J."/>
            <person name="Andreopoulos W."/>
            <person name="Hayes R.D."/>
            <person name="Ng V."/>
            <person name="Grigoriev I.V."/>
            <person name="Jackson S.A."/>
            <person name="Sutton T.D.S."/>
            <person name="Dobson A.D.W."/>
            <person name="Rama T."/>
        </authorList>
    </citation>
    <scope>NUCLEOTIDE SEQUENCE</scope>
    <source>
        <strain evidence="6">TRa3180A</strain>
    </source>
</reference>
<keyword evidence="2 4" id="KW-0496">Mitochondrion</keyword>
<dbReference type="EMBL" id="MU253742">
    <property type="protein sequence ID" value="KAG9248869.1"/>
    <property type="molecule type" value="Genomic_DNA"/>
</dbReference>
<comment type="similarity">
    <text evidence="1 4">Belongs to the CMC family.</text>
</comment>
<dbReference type="InterPro" id="IPR013892">
    <property type="entry name" value="Cyt_c_biogenesis_Cmc1-like"/>
</dbReference>
<evidence type="ECO:0000256" key="5">
    <source>
        <dbReference type="SAM" id="MobiDB-lite"/>
    </source>
</evidence>
<proteinExistence type="inferred from homology"/>
<keyword evidence="4" id="KW-0999">Mitochondrion inner membrane</keyword>
<dbReference type="OrthoDB" id="532630at2759"/>
<gene>
    <name evidence="6" type="ORF">BJ878DRAFT_266203</name>
</gene>
<dbReference type="PANTHER" id="PTHR22977:SF1">
    <property type="entry name" value="COX ASSEMBLY MITOCHONDRIAL PROTEIN 2 HOMOLOG"/>
    <property type="match status" value="1"/>
</dbReference>
<evidence type="ECO:0000313" key="7">
    <source>
        <dbReference type="Proteomes" id="UP000887226"/>
    </source>
</evidence>
<comment type="caution">
    <text evidence="6">The sequence shown here is derived from an EMBL/GenBank/DDBJ whole genome shotgun (WGS) entry which is preliminary data.</text>
</comment>
<comment type="function">
    <text evidence="4">Required for mitochondrial cytochrome c oxidase (COX) assembly and respiration.</text>
</comment>